<protein>
    <submittedName>
        <fullName evidence="1">Uncharacterized protein</fullName>
    </submittedName>
</protein>
<dbReference type="PATRIC" id="fig|1177154.3.peg.3670"/>
<dbReference type="Proteomes" id="UP000029444">
    <property type="component" value="Unassembled WGS sequence"/>
</dbReference>
<keyword evidence="2" id="KW-1185">Reference proteome</keyword>
<organism evidence="1 2">
    <name type="scientific">Alcanivorax nanhaiticus</name>
    <dbReference type="NCBI Taxonomy" id="1177154"/>
    <lineage>
        <taxon>Bacteria</taxon>
        <taxon>Pseudomonadati</taxon>
        <taxon>Pseudomonadota</taxon>
        <taxon>Gammaproteobacteria</taxon>
        <taxon>Oceanospirillales</taxon>
        <taxon>Alcanivoracaceae</taxon>
        <taxon>Alcanivorax</taxon>
    </lineage>
</organism>
<name>A0A095SD56_9GAMM</name>
<dbReference type="eggNOG" id="ENOG50333SH">
    <property type="taxonomic scope" value="Bacteria"/>
</dbReference>
<dbReference type="AlphaFoldDB" id="A0A095SD56"/>
<dbReference type="EMBL" id="ARXV01000023">
    <property type="protein sequence ID" value="KGD62174.1"/>
    <property type="molecule type" value="Genomic_DNA"/>
</dbReference>
<reference evidence="1 2" key="1">
    <citation type="submission" date="2012-09" db="EMBL/GenBank/DDBJ databases">
        <title>Genome Sequence of alkane-degrading Bacterium Alcanivorax sp. 19-m-6.</title>
        <authorList>
            <person name="Lai Q."/>
            <person name="Shao Z."/>
        </authorList>
    </citation>
    <scope>NUCLEOTIDE SEQUENCE [LARGE SCALE GENOMIC DNA]</scope>
    <source>
        <strain evidence="1 2">19-m-6</strain>
    </source>
</reference>
<sequence length="157" mass="17725">MNYPEYQADLQRIHESEVYGLAVFDTAARLTRKPERKAKWLALKALEAQTLQRYLDHMAQTGQTVIEPKGWALKGRAEGAALGVMPWRLAMKLVRDATQPFQEKFLRLKEHSDDDTQGFFAYVYAHEKAIEAFANKELAREAGSLKAVESLLGASVT</sequence>
<dbReference type="STRING" id="1177154.Y5S_03662"/>
<gene>
    <name evidence="1" type="ORF">Y5S_03662</name>
</gene>
<evidence type="ECO:0000313" key="1">
    <source>
        <dbReference type="EMBL" id="KGD62174.1"/>
    </source>
</evidence>
<evidence type="ECO:0000313" key="2">
    <source>
        <dbReference type="Proteomes" id="UP000029444"/>
    </source>
</evidence>
<dbReference type="RefSeq" id="WP_035235179.1">
    <property type="nucleotide sequence ID" value="NZ_ARXV01000023.1"/>
</dbReference>
<proteinExistence type="predicted"/>
<accession>A0A095SD56</accession>
<dbReference type="OrthoDB" id="6688124at2"/>
<comment type="caution">
    <text evidence="1">The sequence shown here is derived from an EMBL/GenBank/DDBJ whole genome shotgun (WGS) entry which is preliminary data.</text>
</comment>